<dbReference type="EMBL" id="KZ613785">
    <property type="protein sequence ID" value="PMD61971.1"/>
    <property type="molecule type" value="Genomic_DNA"/>
</dbReference>
<protein>
    <submittedName>
        <fullName evidence="1">Uncharacterized protein</fullName>
    </submittedName>
</protein>
<dbReference type="InParanoid" id="A0A2J6TG22"/>
<dbReference type="OrthoDB" id="3516566at2759"/>
<reference evidence="1 2" key="1">
    <citation type="submission" date="2016-04" db="EMBL/GenBank/DDBJ databases">
        <title>A degradative enzymes factory behind the ericoid mycorrhizal symbiosis.</title>
        <authorList>
            <consortium name="DOE Joint Genome Institute"/>
            <person name="Martino E."/>
            <person name="Morin E."/>
            <person name="Grelet G."/>
            <person name="Kuo A."/>
            <person name="Kohler A."/>
            <person name="Daghino S."/>
            <person name="Barry K."/>
            <person name="Choi C."/>
            <person name="Cichocki N."/>
            <person name="Clum A."/>
            <person name="Copeland A."/>
            <person name="Hainaut M."/>
            <person name="Haridas S."/>
            <person name="Labutti K."/>
            <person name="Lindquist E."/>
            <person name="Lipzen A."/>
            <person name="Khouja H.-R."/>
            <person name="Murat C."/>
            <person name="Ohm R."/>
            <person name="Olson A."/>
            <person name="Spatafora J."/>
            <person name="Veneault-Fourrey C."/>
            <person name="Henrissat B."/>
            <person name="Grigoriev I."/>
            <person name="Martin F."/>
            <person name="Perotto S."/>
        </authorList>
    </citation>
    <scope>NUCLEOTIDE SEQUENCE [LARGE SCALE GENOMIC DNA]</scope>
    <source>
        <strain evidence="1 2">E</strain>
    </source>
</reference>
<gene>
    <name evidence="1" type="ORF">K444DRAFT_628005</name>
</gene>
<accession>A0A2J6TG22</accession>
<evidence type="ECO:0000313" key="2">
    <source>
        <dbReference type="Proteomes" id="UP000235371"/>
    </source>
</evidence>
<keyword evidence="2" id="KW-1185">Reference proteome</keyword>
<dbReference type="GeneID" id="36590948"/>
<name>A0A2J6TG22_9HELO</name>
<dbReference type="Proteomes" id="UP000235371">
    <property type="component" value="Unassembled WGS sequence"/>
</dbReference>
<evidence type="ECO:0000313" key="1">
    <source>
        <dbReference type="EMBL" id="PMD61971.1"/>
    </source>
</evidence>
<organism evidence="1 2">
    <name type="scientific">Hyaloscypha bicolor E</name>
    <dbReference type="NCBI Taxonomy" id="1095630"/>
    <lineage>
        <taxon>Eukaryota</taxon>
        <taxon>Fungi</taxon>
        <taxon>Dikarya</taxon>
        <taxon>Ascomycota</taxon>
        <taxon>Pezizomycotina</taxon>
        <taxon>Leotiomycetes</taxon>
        <taxon>Helotiales</taxon>
        <taxon>Hyaloscyphaceae</taxon>
        <taxon>Hyaloscypha</taxon>
        <taxon>Hyaloscypha bicolor</taxon>
    </lineage>
</organism>
<dbReference type="RefSeq" id="XP_024738875.1">
    <property type="nucleotide sequence ID" value="XM_024882871.1"/>
</dbReference>
<sequence>MKLFVNYRKKDHPPLRVGKFGVINYGLGPEALAPSSLNPENVAVARGESSRDLLKNLRFVNAKDKDPGAPRLTLTLGLNVANLVVVFIGTLDELLHKGEFALKAKVHGLDWSTTSLSEQKLEIGKAGVKIKDSDMKEVAKTDEPRIKGENKEMKEFGTREPDLMIKGEDTKKGDGGWTLRALHVEWQHGNTYQKEVPQFGNHKVNLLIHLGH</sequence>
<dbReference type="AlphaFoldDB" id="A0A2J6TG22"/>
<proteinExistence type="predicted"/>